<keyword evidence="6" id="KW-0564">Palmitate</keyword>
<comment type="similarity">
    <text evidence="2">Belongs to the LppX/LprAFG lipoprotein family.</text>
</comment>
<sequence length="273" mass="28224">MNTPTSLERHRTRSSATASAVRYRPGHPRADTCTLYDAGMQTRLLAIFAALFAVVALAAGCSGSSSEDSGKDLPDAATLLKQSAETTRGQTSAHLKLSVQGQIAELPVEELEGDLTQTPEVAAKGVANIIFLGQKLNNVEFVVSGGDLWATITAGGALSNFGPAADVYDVAAILDPNVGLANVLANFGNPSADGRETVEGTQTVRITGDVSADAVNKIAPQIGATGPVPGTAWVAEEGDNKLMQVRLEPTPGNSVTMTLSKWGEPVTVDKPAA</sequence>
<dbReference type="Proteomes" id="UP000466554">
    <property type="component" value="Chromosome"/>
</dbReference>
<evidence type="ECO:0000256" key="6">
    <source>
        <dbReference type="ARBA" id="ARBA00023139"/>
    </source>
</evidence>
<dbReference type="CDD" id="cd16334">
    <property type="entry name" value="LppX-like"/>
    <property type="match status" value="1"/>
</dbReference>
<name>A0A7I7U883_MYCPF</name>
<keyword evidence="3" id="KW-1003">Cell membrane</keyword>
<keyword evidence="4" id="KW-0732">Signal</keyword>
<evidence type="ECO:0000256" key="1">
    <source>
        <dbReference type="ARBA" id="ARBA00004196"/>
    </source>
</evidence>
<proteinExistence type="inferred from homology"/>
<evidence type="ECO:0000313" key="9">
    <source>
        <dbReference type="EMBL" id="BBY77622.1"/>
    </source>
</evidence>
<organism evidence="9 10">
    <name type="scientific">Mycolicibacterium parafortuitum</name>
    <name type="common">Mycobacterium parafortuitum</name>
    <dbReference type="NCBI Taxonomy" id="39692"/>
    <lineage>
        <taxon>Bacteria</taxon>
        <taxon>Bacillati</taxon>
        <taxon>Actinomycetota</taxon>
        <taxon>Actinomycetes</taxon>
        <taxon>Mycobacteriales</taxon>
        <taxon>Mycobacteriaceae</taxon>
        <taxon>Mycolicibacterium</taxon>
    </lineage>
</organism>
<keyword evidence="8" id="KW-0812">Transmembrane</keyword>
<evidence type="ECO:0000256" key="3">
    <source>
        <dbReference type="ARBA" id="ARBA00022475"/>
    </source>
</evidence>
<dbReference type="EMBL" id="AP022598">
    <property type="protein sequence ID" value="BBY77622.1"/>
    <property type="molecule type" value="Genomic_DNA"/>
</dbReference>
<dbReference type="Gene3D" id="2.50.20.20">
    <property type="match status" value="1"/>
</dbReference>
<dbReference type="Pfam" id="PF07161">
    <property type="entry name" value="LppX_LprAFG"/>
    <property type="match status" value="1"/>
</dbReference>
<dbReference type="GO" id="GO:0030313">
    <property type="term" value="C:cell envelope"/>
    <property type="evidence" value="ECO:0007669"/>
    <property type="project" value="UniProtKB-SubCell"/>
</dbReference>
<evidence type="ECO:0000256" key="4">
    <source>
        <dbReference type="ARBA" id="ARBA00022729"/>
    </source>
</evidence>
<accession>A0A7I7U883</accession>
<dbReference type="InterPro" id="IPR009830">
    <property type="entry name" value="LppX/LprAFG"/>
</dbReference>
<keyword evidence="7" id="KW-0449">Lipoprotein</keyword>
<keyword evidence="8" id="KW-1133">Transmembrane helix</keyword>
<gene>
    <name evidence="9" type="primary">lprG</name>
    <name evidence="9" type="ORF">MPRF_45210</name>
</gene>
<evidence type="ECO:0000256" key="5">
    <source>
        <dbReference type="ARBA" id="ARBA00023136"/>
    </source>
</evidence>
<evidence type="ECO:0000256" key="2">
    <source>
        <dbReference type="ARBA" id="ARBA00009194"/>
    </source>
</evidence>
<evidence type="ECO:0000313" key="10">
    <source>
        <dbReference type="Proteomes" id="UP000466554"/>
    </source>
</evidence>
<dbReference type="InterPro" id="IPR029046">
    <property type="entry name" value="LolA/LolB/LppX"/>
</dbReference>
<comment type="subcellular location">
    <subcellularLocation>
        <location evidence="1">Cell envelope</location>
    </subcellularLocation>
</comment>
<feature type="transmembrane region" description="Helical" evidence="8">
    <location>
        <begin position="44"/>
        <end position="61"/>
    </location>
</feature>
<evidence type="ECO:0000256" key="8">
    <source>
        <dbReference type="SAM" id="Phobius"/>
    </source>
</evidence>
<reference evidence="9 10" key="1">
    <citation type="journal article" date="2019" name="Emerg. Microbes Infect.">
        <title>Comprehensive subspecies identification of 175 nontuberculous mycobacteria species based on 7547 genomic profiles.</title>
        <authorList>
            <person name="Matsumoto Y."/>
            <person name="Kinjo T."/>
            <person name="Motooka D."/>
            <person name="Nabeya D."/>
            <person name="Jung N."/>
            <person name="Uechi K."/>
            <person name="Horii T."/>
            <person name="Iida T."/>
            <person name="Fujita J."/>
            <person name="Nakamura S."/>
        </authorList>
    </citation>
    <scope>NUCLEOTIDE SEQUENCE [LARGE SCALE GENOMIC DNA]</scope>
    <source>
        <strain evidence="9 10">JCM 6367</strain>
    </source>
</reference>
<evidence type="ECO:0000256" key="7">
    <source>
        <dbReference type="ARBA" id="ARBA00023288"/>
    </source>
</evidence>
<protein>
    <submittedName>
        <fullName evidence="9">Lipoarabinomannan carrier protein LprG</fullName>
    </submittedName>
</protein>
<keyword evidence="5 8" id="KW-0472">Membrane</keyword>
<dbReference type="AlphaFoldDB" id="A0A7I7U883"/>
<dbReference type="SUPFAM" id="SSF89392">
    <property type="entry name" value="Prokaryotic lipoproteins and lipoprotein localization factors"/>
    <property type="match status" value="1"/>
</dbReference>